<comment type="pathway">
    <text evidence="2">Protein modification; protein ubiquitination.</text>
</comment>
<dbReference type="EMBL" id="LVLJ01003476">
    <property type="protein sequence ID" value="OAE21315.1"/>
    <property type="molecule type" value="Genomic_DNA"/>
</dbReference>
<gene>
    <name evidence="7" type="ORF">AXG93_868s1540</name>
</gene>
<comment type="catalytic activity">
    <reaction evidence="1">
        <text>S-ubiquitinyl-[E2 ubiquitin-conjugating enzyme]-L-cysteine + [acceptor protein]-L-lysine = [E2 ubiquitin-conjugating enzyme]-L-cysteine + N(6)-ubiquitinyl-[acceptor protein]-L-lysine.</text>
        <dbReference type="EC" id="2.3.2.27"/>
    </reaction>
</comment>
<name>A0A176VMX3_MARPO</name>
<dbReference type="SUPFAM" id="SSF48371">
    <property type="entry name" value="ARM repeat"/>
    <property type="match status" value="1"/>
</dbReference>
<keyword evidence="4" id="KW-0808">Transferase</keyword>
<dbReference type="GO" id="GO:0061630">
    <property type="term" value="F:ubiquitin protein ligase activity"/>
    <property type="evidence" value="ECO:0007669"/>
    <property type="project" value="UniProtKB-EC"/>
</dbReference>
<dbReference type="InterPro" id="IPR016024">
    <property type="entry name" value="ARM-type_fold"/>
</dbReference>
<dbReference type="InterPro" id="IPR058678">
    <property type="entry name" value="ARM_PUB"/>
</dbReference>
<evidence type="ECO:0000256" key="4">
    <source>
        <dbReference type="ARBA" id="ARBA00022679"/>
    </source>
</evidence>
<organism evidence="7 8">
    <name type="scientific">Marchantia polymorpha subsp. ruderalis</name>
    <dbReference type="NCBI Taxonomy" id="1480154"/>
    <lineage>
        <taxon>Eukaryota</taxon>
        <taxon>Viridiplantae</taxon>
        <taxon>Streptophyta</taxon>
        <taxon>Embryophyta</taxon>
        <taxon>Marchantiophyta</taxon>
        <taxon>Marchantiopsida</taxon>
        <taxon>Marchantiidae</taxon>
        <taxon>Marchantiales</taxon>
        <taxon>Marchantiaceae</taxon>
        <taxon>Marchantia</taxon>
    </lineage>
</organism>
<dbReference type="PANTHER" id="PTHR22849">
    <property type="entry name" value="WDSAM1 PROTEIN"/>
    <property type="match status" value="1"/>
</dbReference>
<dbReference type="Proteomes" id="UP000077202">
    <property type="component" value="Unassembled WGS sequence"/>
</dbReference>
<proteinExistence type="predicted"/>
<dbReference type="Gene3D" id="1.25.10.10">
    <property type="entry name" value="Leucine-rich Repeat Variant"/>
    <property type="match status" value="2"/>
</dbReference>
<dbReference type="PANTHER" id="PTHR22849:SF164">
    <property type="entry name" value="U-BOX DOMAIN-CONTAINING PROTEIN"/>
    <property type="match status" value="1"/>
</dbReference>
<dbReference type="SMART" id="SM00504">
    <property type="entry name" value="Ubox"/>
    <property type="match status" value="1"/>
</dbReference>
<evidence type="ECO:0000259" key="6">
    <source>
        <dbReference type="PROSITE" id="PS51698"/>
    </source>
</evidence>
<dbReference type="FunFam" id="3.30.40.10:FF:000442">
    <property type="entry name" value="RING-type E3 ubiquitin transferase"/>
    <property type="match status" value="1"/>
</dbReference>
<dbReference type="Pfam" id="PF25598">
    <property type="entry name" value="ARM_PUB"/>
    <property type="match status" value="1"/>
</dbReference>
<keyword evidence="5" id="KW-0833">Ubl conjugation pathway</keyword>
<protein>
    <recommendedName>
        <fullName evidence="3">RING-type E3 ubiquitin transferase</fullName>
        <ecNumber evidence="3">2.3.2.27</ecNumber>
    </recommendedName>
</protein>
<evidence type="ECO:0000256" key="1">
    <source>
        <dbReference type="ARBA" id="ARBA00000900"/>
    </source>
</evidence>
<sequence length="616" mass="67133">MCAGVEEVGGGGGGGNQINEMVWSTTTSKRMIAGGLSVNVPVVPTYFQCPISLELMSDPVTLSTGHTYDRSSIQLWFHAGKNTCPQTRQEVSTKDLIPNVTLKNCIRSWQLATRVVARNDLKFPSSPRLLNEQNVRLMLDDLTVVGSDRLETLKALRIMAKASDRNRRLIVDGGALPLLGSIISRGYKVARDPSSSEQDEEEEEESSVLLREEALGALVAISRSEEIKRKVLPAVGLANLPALAWFLHHGRPNAKIHAARMVECLVADDDSLVQLGAAQELVQGLVGLLRQHELIPKAVRPSLRSLYAICLPRNNRSMAIEAGLVAQVLELLPGASKEIAEGALAILDLMSRCGEGRTALYRHALCIPIMVKSLVAYSSSGTEHSIKVLHSMLMNDVNPHRYKEAITNGIIAKLLLVTQIHTNNLDTNSKTRELLKALQRPSLSATESKMGDTKVVPCRARIPPSHAVVIMRQCHPGRGLRLRPVLKKSSESFTGTRRSQWPFHPLDGYCSLSTASVGVINRSYLWPSTTNAAIPTLVPLHGISQNADPLLATGLNWLGCPEPKADLDLDPFNGHDCLIAVMMNCDGGFMLPIHHPPLWVISITLVTSTVRICTSG</sequence>
<evidence type="ECO:0000313" key="7">
    <source>
        <dbReference type="EMBL" id="OAE21315.1"/>
    </source>
</evidence>
<dbReference type="InterPro" id="IPR045185">
    <property type="entry name" value="PUB22/23/24-like"/>
</dbReference>
<reference evidence="7" key="1">
    <citation type="submission" date="2016-03" db="EMBL/GenBank/DDBJ databases">
        <title>Mechanisms controlling the formation of the plant cell surface in tip-growing cells are functionally conserved among land plants.</title>
        <authorList>
            <person name="Honkanen S."/>
            <person name="Jones V.A."/>
            <person name="Morieri G."/>
            <person name="Champion C."/>
            <person name="Hetherington A.J."/>
            <person name="Kelly S."/>
            <person name="Saint-Marcoux D."/>
            <person name="Proust H."/>
            <person name="Prescott H."/>
            <person name="Dolan L."/>
        </authorList>
    </citation>
    <scope>NUCLEOTIDE SEQUENCE [LARGE SCALE GENOMIC DNA]</scope>
    <source>
        <tissue evidence="7">Whole gametophyte</tissue>
    </source>
</reference>
<evidence type="ECO:0000256" key="5">
    <source>
        <dbReference type="ARBA" id="ARBA00022786"/>
    </source>
</evidence>
<dbReference type="UniPathway" id="UPA00143"/>
<evidence type="ECO:0000256" key="3">
    <source>
        <dbReference type="ARBA" id="ARBA00012483"/>
    </source>
</evidence>
<evidence type="ECO:0000256" key="2">
    <source>
        <dbReference type="ARBA" id="ARBA00004906"/>
    </source>
</evidence>
<dbReference type="EC" id="2.3.2.27" evidence="3"/>
<accession>A0A176VMX3</accession>
<feature type="domain" description="U-box" evidence="6">
    <location>
        <begin position="42"/>
        <end position="116"/>
    </location>
</feature>
<dbReference type="AlphaFoldDB" id="A0A176VMX3"/>
<dbReference type="InterPro" id="IPR013083">
    <property type="entry name" value="Znf_RING/FYVE/PHD"/>
</dbReference>
<keyword evidence="8" id="KW-1185">Reference proteome</keyword>
<dbReference type="InterPro" id="IPR003613">
    <property type="entry name" value="Ubox_domain"/>
</dbReference>
<dbReference type="InterPro" id="IPR045210">
    <property type="entry name" value="RING-Ubox_PUB"/>
</dbReference>
<evidence type="ECO:0000313" key="8">
    <source>
        <dbReference type="Proteomes" id="UP000077202"/>
    </source>
</evidence>
<dbReference type="Pfam" id="PF04564">
    <property type="entry name" value="U-box"/>
    <property type="match status" value="1"/>
</dbReference>
<dbReference type="InterPro" id="IPR011989">
    <property type="entry name" value="ARM-like"/>
</dbReference>
<comment type="caution">
    <text evidence="7">The sequence shown here is derived from an EMBL/GenBank/DDBJ whole genome shotgun (WGS) entry which is preliminary data.</text>
</comment>
<dbReference type="GO" id="GO:0016567">
    <property type="term" value="P:protein ubiquitination"/>
    <property type="evidence" value="ECO:0007669"/>
    <property type="project" value="UniProtKB-UniPathway"/>
</dbReference>
<dbReference type="Gene3D" id="3.30.40.10">
    <property type="entry name" value="Zinc/RING finger domain, C3HC4 (zinc finger)"/>
    <property type="match status" value="1"/>
</dbReference>
<dbReference type="CDD" id="cd16664">
    <property type="entry name" value="RING-Ubox_PUB"/>
    <property type="match status" value="1"/>
</dbReference>
<dbReference type="PROSITE" id="PS51698">
    <property type="entry name" value="U_BOX"/>
    <property type="match status" value="1"/>
</dbReference>
<dbReference type="SUPFAM" id="SSF57850">
    <property type="entry name" value="RING/U-box"/>
    <property type="match status" value="1"/>
</dbReference>